<protein>
    <submittedName>
        <fullName evidence="2">Uncharacterized protein</fullName>
    </submittedName>
</protein>
<dbReference type="EMBL" id="JARJCM010000326">
    <property type="protein sequence ID" value="KAJ7018721.1"/>
    <property type="molecule type" value="Genomic_DNA"/>
</dbReference>
<dbReference type="AlphaFoldDB" id="A0AAD6S001"/>
<proteinExistence type="predicted"/>
<keyword evidence="1" id="KW-0812">Transmembrane</keyword>
<gene>
    <name evidence="2" type="ORF">C8F04DRAFT_1277299</name>
</gene>
<evidence type="ECO:0000313" key="3">
    <source>
        <dbReference type="Proteomes" id="UP001218188"/>
    </source>
</evidence>
<evidence type="ECO:0000256" key="1">
    <source>
        <dbReference type="SAM" id="Phobius"/>
    </source>
</evidence>
<reference evidence="2" key="1">
    <citation type="submission" date="2023-03" db="EMBL/GenBank/DDBJ databases">
        <title>Massive genome expansion in bonnet fungi (Mycena s.s.) driven by repeated elements and novel gene families across ecological guilds.</title>
        <authorList>
            <consortium name="Lawrence Berkeley National Laboratory"/>
            <person name="Harder C.B."/>
            <person name="Miyauchi S."/>
            <person name="Viragh M."/>
            <person name="Kuo A."/>
            <person name="Thoen E."/>
            <person name="Andreopoulos B."/>
            <person name="Lu D."/>
            <person name="Skrede I."/>
            <person name="Drula E."/>
            <person name="Henrissat B."/>
            <person name="Morin E."/>
            <person name="Kohler A."/>
            <person name="Barry K."/>
            <person name="LaButti K."/>
            <person name="Morin E."/>
            <person name="Salamov A."/>
            <person name="Lipzen A."/>
            <person name="Mereny Z."/>
            <person name="Hegedus B."/>
            <person name="Baldrian P."/>
            <person name="Stursova M."/>
            <person name="Weitz H."/>
            <person name="Taylor A."/>
            <person name="Grigoriev I.V."/>
            <person name="Nagy L.G."/>
            <person name="Martin F."/>
            <person name="Kauserud H."/>
        </authorList>
    </citation>
    <scope>NUCLEOTIDE SEQUENCE</scope>
    <source>
        <strain evidence="2">CBHHK200</strain>
    </source>
</reference>
<keyword evidence="3" id="KW-1185">Reference proteome</keyword>
<accession>A0AAD6S001</accession>
<evidence type="ECO:0000313" key="2">
    <source>
        <dbReference type="EMBL" id="KAJ7018721.1"/>
    </source>
</evidence>
<keyword evidence="1" id="KW-0472">Membrane</keyword>
<name>A0AAD6S001_9AGAR</name>
<dbReference type="Proteomes" id="UP001218188">
    <property type="component" value="Unassembled WGS sequence"/>
</dbReference>
<organism evidence="2 3">
    <name type="scientific">Mycena alexandri</name>
    <dbReference type="NCBI Taxonomy" id="1745969"/>
    <lineage>
        <taxon>Eukaryota</taxon>
        <taxon>Fungi</taxon>
        <taxon>Dikarya</taxon>
        <taxon>Basidiomycota</taxon>
        <taxon>Agaricomycotina</taxon>
        <taxon>Agaricomycetes</taxon>
        <taxon>Agaricomycetidae</taxon>
        <taxon>Agaricales</taxon>
        <taxon>Marasmiineae</taxon>
        <taxon>Mycenaceae</taxon>
        <taxon>Mycena</taxon>
    </lineage>
</organism>
<keyword evidence="1" id="KW-1133">Transmembrane helix</keyword>
<comment type="caution">
    <text evidence="2">The sequence shown here is derived from an EMBL/GenBank/DDBJ whole genome shotgun (WGS) entry which is preliminary data.</text>
</comment>
<feature type="transmembrane region" description="Helical" evidence="1">
    <location>
        <begin position="207"/>
        <end position="232"/>
    </location>
</feature>
<sequence>MKADILQIYCTVSQTDIALSANTEDHPSLAAEMGLGLYEDLNPSKTTEVRESEHSFHAPAVVEEVQAEPDESRAVAHCLDQFTALGEVDAGSGSEYEQWTPGSSRRCFRLATIEEEVEDESGAEYEQSTPESSCFPLRPTTVEEEVEPDVEHEAEPENRVQLILEPQALKILSYFPPLPGKEEVEPENRVQLVLVEPLAPKRPIKCMWFNTASILAVGISLLTLWIDLWALFSHIEEVKRIFEAEGLKSTNIEDKEKKDGTRPWTVLCLGCIFHNWRTPVALVVGTIAAGGNGGPL</sequence>